<reference evidence="2" key="1">
    <citation type="submission" date="2020-07" db="EMBL/GenBank/DDBJ databases">
        <title>Multicomponent nature underlies the extraordinary mechanical properties of spider dragline silk.</title>
        <authorList>
            <person name="Kono N."/>
            <person name="Nakamura H."/>
            <person name="Mori M."/>
            <person name="Yoshida Y."/>
            <person name="Ohtoshi R."/>
            <person name="Malay A.D."/>
            <person name="Moran D.A.P."/>
            <person name="Tomita M."/>
            <person name="Numata K."/>
            <person name="Arakawa K."/>
        </authorList>
    </citation>
    <scope>NUCLEOTIDE SEQUENCE</scope>
</reference>
<feature type="region of interest" description="Disordered" evidence="1">
    <location>
        <begin position="1"/>
        <end position="29"/>
    </location>
</feature>
<protein>
    <submittedName>
        <fullName evidence="2">Uncharacterized protein</fullName>
    </submittedName>
</protein>
<dbReference type="Proteomes" id="UP000887116">
    <property type="component" value="Unassembled WGS sequence"/>
</dbReference>
<dbReference type="AlphaFoldDB" id="A0A8X6FFU4"/>
<accession>A0A8X6FFU4</accession>
<feature type="compositionally biased region" description="Basic and acidic residues" evidence="1">
    <location>
        <begin position="8"/>
        <end position="17"/>
    </location>
</feature>
<name>A0A8X6FFU4_TRICU</name>
<organism evidence="2 3">
    <name type="scientific">Trichonephila clavata</name>
    <name type="common">Joro spider</name>
    <name type="synonym">Nephila clavata</name>
    <dbReference type="NCBI Taxonomy" id="2740835"/>
    <lineage>
        <taxon>Eukaryota</taxon>
        <taxon>Metazoa</taxon>
        <taxon>Ecdysozoa</taxon>
        <taxon>Arthropoda</taxon>
        <taxon>Chelicerata</taxon>
        <taxon>Arachnida</taxon>
        <taxon>Araneae</taxon>
        <taxon>Araneomorphae</taxon>
        <taxon>Entelegynae</taxon>
        <taxon>Araneoidea</taxon>
        <taxon>Nephilidae</taxon>
        <taxon>Trichonephila</taxon>
    </lineage>
</organism>
<comment type="caution">
    <text evidence="2">The sequence shown here is derived from an EMBL/GenBank/DDBJ whole genome shotgun (WGS) entry which is preliminary data.</text>
</comment>
<evidence type="ECO:0000313" key="3">
    <source>
        <dbReference type="Proteomes" id="UP000887116"/>
    </source>
</evidence>
<gene>
    <name evidence="2" type="ORF">TNCT_406811</name>
</gene>
<dbReference type="EMBL" id="BMAO01031893">
    <property type="protein sequence ID" value="GFQ78371.1"/>
    <property type="molecule type" value="Genomic_DNA"/>
</dbReference>
<evidence type="ECO:0000313" key="2">
    <source>
        <dbReference type="EMBL" id="GFQ78371.1"/>
    </source>
</evidence>
<proteinExistence type="predicted"/>
<feature type="compositionally biased region" description="Acidic residues" evidence="1">
    <location>
        <begin position="20"/>
        <end position="29"/>
    </location>
</feature>
<sequence length="90" mass="10417">MYRMFTDNGDKMDEKYMEVSPEEFPEAVETDEQISVEAAVVDNDSEGKDTGVSSETEHRTVMMVVSDQHDDNQGWNWSYQMILLMLEQLC</sequence>
<evidence type="ECO:0000256" key="1">
    <source>
        <dbReference type="SAM" id="MobiDB-lite"/>
    </source>
</evidence>
<keyword evidence="3" id="KW-1185">Reference proteome</keyword>